<dbReference type="PANTHER" id="PTHR42942">
    <property type="entry name" value="6-O-METHYLGUANINE DNA METHYLTRANSFERASE"/>
    <property type="match status" value="1"/>
</dbReference>
<feature type="domain" description="Methylated-DNA-[protein]-cysteine S-methyltransferase DNA binding" evidence="2">
    <location>
        <begin position="8"/>
        <end position="86"/>
    </location>
</feature>
<proteinExistence type="predicted"/>
<dbReference type="InterPro" id="IPR036217">
    <property type="entry name" value="MethylDNA_cys_MeTrfase_DNAb"/>
</dbReference>
<evidence type="ECO:0000313" key="3">
    <source>
        <dbReference type="EMBL" id="QGG79560.1"/>
    </source>
</evidence>
<reference evidence="3 4" key="1">
    <citation type="submission" date="2019-11" db="EMBL/GenBank/DDBJ databases">
        <authorList>
            <person name="Khan S.A."/>
            <person name="Jeon C.O."/>
            <person name="Chun B.H."/>
        </authorList>
    </citation>
    <scope>NUCLEOTIDE SEQUENCE [LARGE SCALE GENOMIC DNA]</scope>
    <source>
        <strain evidence="3 4">IMCC 1097</strain>
    </source>
</reference>
<sequence>MDALSPAQRILLVVNAIPPGRFASYGQIADMAGLPRRARLVGTVLGQLPSGGDIPWHRVVNAAGRSSFVEGDPRFEYQRQRLTDEGLTFVGGRLPSPQRWCPAP</sequence>
<dbReference type="Pfam" id="PF01035">
    <property type="entry name" value="DNA_binding_1"/>
    <property type="match status" value="1"/>
</dbReference>
<dbReference type="CDD" id="cd06445">
    <property type="entry name" value="ATase"/>
    <property type="match status" value="1"/>
</dbReference>
<evidence type="ECO:0000259" key="2">
    <source>
        <dbReference type="Pfam" id="PF01035"/>
    </source>
</evidence>
<dbReference type="Proteomes" id="UP000388235">
    <property type="component" value="Chromosome"/>
</dbReference>
<keyword evidence="1" id="KW-0227">DNA damage</keyword>
<name>A0A5Q2QCK3_9GAMM</name>
<dbReference type="GO" id="GO:0008168">
    <property type="term" value="F:methyltransferase activity"/>
    <property type="evidence" value="ECO:0007669"/>
    <property type="project" value="UniProtKB-KW"/>
</dbReference>
<evidence type="ECO:0000256" key="1">
    <source>
        <dbReference type="ARBA" id="ARBA00022763"/>
    </source>
</evidence>
<dbReference type="GO" id="GO:0032259">
    <property type="term" value="P:methylation"/>
    <property type="evidence" value="ECO:0007669"/>
    <property type="project" value="UniProtKB-KW"/>
</dbReference>
<dbReference type="GO" id="GO:0006281">
    <property type="term" value="P:DNA repair"/>
    <property type="evidence" value="ECO:0007669"/>
    <property type="project" value="InterPro"/>
</dbReference>
<dbReference type="InterPro" id="IPR014048">
    <property type="entry name" value="MethylDNA_cys_MeTrfase_DNA-bd"/>
</dbReference>
<dbReference type="KEGG" id="llp:GH975_02840"/>
<dbReference type="InterPro" id="IPR036388">
    <property type="entry name" value="WH-like_DNA-bd_sf"/>
</dbReference>
<organism evidence="3 4">
    <name type="scientific">Litorivicinus lipolyticus</name>
    <dbReference type="NCBI Taxonomy" id="418701"/>
    <lineage>
        <taxon>Bacteria</taxon>
        <taxon>Pseudomonadati</taxon>
        <taxon>Pseudomonadota</taxon>
        <taxon>Gammaproteobacteria</taxon>
        <taxon>Oceanospirillales</taxon>
        <taxon>Litorivicinaceae</taxon>
        <taxon>Litorivicinus</taxon>
    </lineage>
</organism>
<keyword evidence="3" id="KW-0489">Methyltransferase</keyword>
<dbReference type="InterPro" id="IPR052520">
    <property type="entry name" value="ATL_DNA_repair"/>
</dbReference>
<dbReference type="PANTHER" id="PTHR42942:SF1">
    <property type="entry name" value="ALKYLTRANSFERASE-LIKE PROTEIN 1"/>
    <property type="match status" value="1"/>
</dbReference>
<dbReference type="OrthoDB" id="9132167at2"/>
<accession>A0A5Q2QCK3</accession>
<dbReference type="SUPFAM" id="SSF46767">
    <property type="entry name" value="Methylated DNA-protein cysteine methyltransferase, C-terminal domain"/>
    <property type="match status" value="1"/>
</dbReference>
<dbReference type="EMBL" id="CP045871">
    <property type="protein sequence ID" value="QGG79560.1"/>
    <property type="molecule type" value="Genomic_DNA"/>
</dbReference>
<evidence type="ECO:0000313" key="4">
    <source>
        <dbReference type="Proteomes" id="UP000388235"/>
    </source>
</evidence>
<keyword evidence="4" id="KW-1185">Reference proteome</keyword>
<keyword evidence="3" id="KW-0808">Transferase</keyword>
<dbReference type="RefSeq" id="WP_153713064.1">
    <property type="nucleotide sequence ID" value="NZ_CP045871.1"/>
</dbReference>
<protein>
    <submittedName>
        <fullName evidence="3">Cysteine methyltransferase</fullName>
    </submittedName>
</protein>
<dbReference type="AlphaFoldDB" id="A0A5Q2QCK3"/>
<dbReference type="Gene3D" id="1.10.10.10">
    <property type="entry name" value="Winged helix-like DNA-binding domain superfamily/Winged helix DNA-binding domain"/>
    <property type="match status" value="1"/>
</dbReference>
<gene>
    <name evidence="3" type="ORF">GH975_02840</name>
</gene>